<dbReference type="GO" id="GO:0030688">
    <property type="term" value="C:preribosome, small subunit precursor"/>
    <property type="evidence" value="ECO:0007669"/>
    <property type="project" value="InterPro"/>
</dbReference>
<comment type="caution">
    <text evidence="6">The sequence shown here is derived from an EMBL/GenBank/DDBJ whole genome shotgun (WGS) entry which is preliminary data.</text>
</comment>
<feature type="compositionally biased region" description="Basic residues" evidence="5">
    <location>
        <begin position="381"/>
        <end position="403"/>
    </location>
</feature>
<comment type="similarity">
    <text evidence="2">Belongs to the RRP1 family.</text>
</comment>
<dbReference type="Proteomes" id="UP000663877">
    <property type="component" value="Unassembled WGS sequence"/>
</dbReference>
<dbReference type="Pfam" id="PF05997">
    <property type="entry name" value="Nop52"/>
    <property type="match status" value="1"/>
</dbReference>
<reference evidence="6" key="1">
    <citation type="submission" date="2021-02" db="EMBL/GenBank/DDBJ databases">
        <authorList>
            <person name="Nowell W R."/>
        </authorList>
    </citation>
    <scope>NUCLEOTIDE SEQUENCE</scope>
</reference>
<dbReference type="EMBL" id="CAJNOI010000058">
    <property type="protein sequence ID" value="CAF0965549.1"/>
    <property type="molecule type" value="Genomic_DNA"/>
</dbReference>
<evidence type="ECO:0000256" key="5">
    <source>
        <dbReference type="SAM" id="MobiDB-lite"/>
    </source>
</evidence>
<evidence type="ECO:0000313" key="8">
    <source>
        <dbReference type="EMBL" id="CAF0965549.1"/>
    </source>
</evidence>
<evidence type="ECO:0000256" key="2">
    <source>
        <dbReference type="ARBA" id="ARBA00006374"/>
    </source>
</evidence>
<evidence type="ECO:0000313" key="6">
    <source>
        <dbReference type="EMBL" id="CAF0945529.1"/>
    </source>
</evidence>
<dbReference type="GO" id="GO:0006364">
    <property type="term" value="P:rRNA processing"/>
    <property type="evidence" value="ECO:0007669"/>
    <property type="project" value="UniProtKB-KW"/>
</dbReference>
<keyword evidence="3" id="KW-0698">rRNA processing</keyword>
<evidence type="ECO:0000256" key="1">
    <source>
        <dbReference type="ARBA" id="ARBA00004123"/>
    </source>
</evidence>
<dbReference type="PANTHER" id="PTHR13026:SF0">
    <property type="entry name" value="RIBOSOMAL RNA PROCESSING 1B"/>
    <property type="match status" value="1"/>
</dbReference>
<gene>
    <name evidence="8" type="ORF">BJG266_LOCUS14051</name>
    <name evidence="6" type="ORF">QVE165_LOCUS11911</name>
    <name evidence="7" type="ORF">QVE165_LOCUS12639</name>
</gene>
<evidence type="ECO:0000313" key="7">
    <source>
        <dbReference type="EMBL" id="CAF0958840.1"/>
    </source>
</evidence>
<evidence type="ECO:0000256" key="4">
    <source>
        <dbReference type="ARBA" id="ARBA00023242"/>
    </source>
</evidence>
<dbReference type="EMBL" id="CAJNOM010000063">
    <property type="protein sequence ID" value="CAF0958840.1"/>
    <property type="molecule type" value="Genomic_DNA"/>
</dbReference>
<comment type="subcellular location">
    <subcellularLocation>
        <location evidence="1">Nucleus</location>
    </subcellularLocation>
</comment>
<proteinExistence type="inferred from homology"/>
<evidence type="ECO:0000313" key="9">
    <source>
        <dbReference type="Proteomes" id="UP000663832"/>
    </source>
</evidence>
<dbReference type="Proteomes" id="UP000663832">
    <property type="component" value="Unassembled WGS sequence"/>
</dbReference>
<dbReference type="InterPro" id="IPR010301">
    <property type="entry name" value="RRP1"/>
</dbReference>
<dbReference type="PANTHER" id="PTHR13026">
    <property type="entry name" value="NNP-1 PROTEIN NOVEL NUCLEAR PROTEIN 1 NOP52"/>
    <property type="match status" value="1"/>
</dbReference>
<protein>
    <submittedName>
        <fullName evidence="6">Uncharacterized protein</fullName>
    </submittedName>
</protein>
<organism evidence="6 9">
    <name type="scientific">Adineta steineri</name>
    <dbReference type="NCBI Taxonomy" id="433720"/>
    <lineage>
        <taxon>Eukaryota</taxon>
        <taxon>Metazoa</taxon>
        <taxon>Spiralia</taxon>
        <taxon>Gnathifera</taxon>
        <taxon>Rotifera</taxon>
        <taxon>Eurotatoria</taxon>
        <taxon>Bdelloidea</taxon>
        <taxon>Adinetida</taxon>
        <taxon>Adinetidae</taxon>
        <taxon>Adineta</taxon>
    </lineage>
</organism>
<feature type="compositionally biased region" description="Basic and acidic residues" evidence="5">
    <location>
        <begin position="367"/>
        <end position="380"/>
    </location>
</feature>
<name>A0A814CWB0_9BILA</name>
<dbReference type="EMBL" id="CAJNOM010000058">
    <property type="protein sequence ID" value="CAF0945529.1"/>
    <property type="molecule type" value="Genomic_DNA"/>
</dbReference>
<accession>A0A814CWB0</accession>
<keyword evidence="9" id="KW-1185">Reference proteome</keyword>
<evidence type="ECO:0000256" key="3">
    <source>
        <dbReference type="ARBA" id="ARBA00022552"/>
    </source>
</evidence>
<feature type="region of interest" description="Disordered" evidence="5">
    <location>
        <begin position="1"/>
        <end position="20"/>
    </location>
</feature>
<keyword evidence="4" id="KW-0539">Nucleus</keyword>
<dbReference type="OrthoDB" id="2019504at2759"/>
<dbReference type="AlphaFoldDB" id="A0A814CWB0"/>
<sequence>MPRKVNHNYEPQETQESPELEPERILVHKLVDSSKAQRTKAVERLKLWINARTLNPTSFFSYDDLIKIWKGLYYNMWMADKPVLQDQLALQISSWIHEFRDNDQARLYIDAGFATFAREWWGIDRWRLSKFMTFVRYFLRESFVFLKNLKWLKPDILKFTKMLAQNVLSPNGNRACDGLKLHITDIYLEELAKVGGVALKPKRLILLLAPFFNIIKASDYDILVKHVYKNLFFLIIQYSDVGIDPEAEEEMENIQAFGRQAIEEEMELNNADNEEDEDTALQFDYKLLSEKLIKIAKVDSCKQRNRKQIYELARKFDALTRGVYPLSDERLPEVFESNRLSCDVDINSLRELQKDLGELGHKKKSATRPEEIDQLLEKYDTKKRRKKHRGKGGSKKKKEMITE</sequence>
<feature type="region of interest" description="Disordered" evidence="5">
    <location>
        <begin position="358"/>
        <end position="403"/>
    </location>
</feature>
<dbReference type="GO" id="GO:0005634">
    <property type="term" value="C:nucleus"/>
    <property type="evidence" value="ECO:0007669"/>
    <property type="project" value="UniProtKB-SubCell"/>
</dbReference>